<comment type="caution">
    <text evidence="2">The sequence shown here is derived from an EMBL/GenBank/DDBJ whole genome shotgun (WGS) entry which is preliminary data.</text>
</comment>
<evidence type="ECO:0000313" key="5">
    <source>
        <dbReference type="Proteomes" id="UP000249757"/>
    </source>
</evidence>
<gene>
    <name evidence="3" type="ORF">Ptr86124_006808</name>
    <name evidence="2" type="ORF">PtrM4_109370</name>
</gene>
<protein>
    <submittedName>
        <fullName evidence="2">Uncharacterized protein</fullName>
    </submittedName>
</protein>
<feature type="compositionally biased region" description="Basic and acidic residues" evidence="1">
    <location>
        <begin position="21"/>
        <end position="35"/>
    </location>
</feature>
<dbReference type="OrthoDB" id="10345024at2759"/>
<evidence type="ECO:0000256" key="1">
    <source>
        <dbReference type="SAM" id="MobiDB-lite"/>
    </source>
</evidence>
<dbReference type="EMBL" id="NRDI02000008">
    <property type="protein sequence ID" value="KAI1514178.1"/>
    <property type="molecule type" value="Genomic_DNA"/>
</dbReference>
<name>A0A2W1I157_9PLEO</name>
<reference evidence="3" key="3">
    <citation type="journal article" date="2022" name="bioRxiv">
        <title>A global pangenome for the wheat fungal pathogen Pyrenophora tritici-repentis and prediction of effector protein structural homology.</title>
        <authorList>
            <person name="Moolhuijzen P."/>
            <person name="See P.T."/>
            <person name="Shi G."/>
            <person name="Powell H.R."/>
            <person name="Cockram J."/>
            <person name="Jorgensen L.N."/>
            <person name="Benslimane H."/>
            <person name="Strelkov S.E."/>
            <person name="Turner J."/>
            <person name="Liu Z."/>
            <person name="Moffat C.S."/>
        </authorList>
    </citation>
    <scope>NUCLEOTIDE SEQUENCE</scope>
    <source>
        <strain evidence="3">86-124</strain>
    </source>
</reference>
<evidence type="ECO:0000313" key="3">
    <source>
        <dbReference type="EMBL" id="KAI1514178.1"/>
    </source>
</evidence>
<sequence length="171" mass="18061">MNASNASIATMRATTYGPSEQEDRKRSSLEEHHYESSSNFKDIKNVGSTFQGYSSDLLGVGTWVPTQQNPGTAASPEEARKGVPQHPCTHHQAIHAVCLGSSDDHRAIISLLDDPYATGSTDHADRMLAGPSSAAACTCVTDIQADIDGAQVTAVTTNGAKPNGRQTHGIK</sequence>
<accession>A0A2W1I157</accession>
<reference evidence="2" key="1">
    <citation type="journal article" date="2018" name="BMC Genomics">
        <title>Comparative genomics of the wheat fungal pathogen Pyrenophora tritici-repentis reveals chromosomal variations and genome plasticity.</title>
        <authorList>
            <person name="Moolhuijzen P."/>
            <person name="See P.T."/>
            <person name="Hane J.K."/>
            <person name="Shi G."/>
            <person name="Liu Z."/>
            <person name="Oliver R.P."/>
            <person name="Moffat C.S."/>
        </authorList>
    </citation>
    <scope>NUCLEOTIDE SEQUENCE [LARGE SCALE GENOMIC DNA]</scope>
    <source>
        <strain evidence="2">M4</strain>
    </source>
</reference>
<proteinExistence type="predicted"/>
<organism evidence="2 4">
    <name type="scientific">Pyrenophora tritici-repentis</name>
    <dbReference type="NCBI Taxonomy" id="45151"/>
    <lineage>
        <taxon>Eukaryota</taxon>
        <taxon>Fungi</taxon>
        <taxon>Dikarya</taxon>
        <taxon>Ascomycota</taxon>
        <taxon>Pezizomycotina</taxon>
        <taxon>Dothideomycetes</taxon>
        <taxon>Pleosporomycetidae</taxon>
        <taxon>Pleosporales</taxon>
        <taxon>Pleosporineae</taxon>
        <taxon>Pleosporaceae</taxon>
        <taxon>Pyrenophora</taxon>
    </lineage>
</organism>
<reference evidence="3" key="2">
    <citation type="submission" date="2021-05" db="EMBL/GenBank/DDBJ databases">
        <authorList>
            <person name="Moolhuijzen P.M."/>
            <person name="Moffat C.S."/>
        </authorList>
    </citation>
    <scope>NUCLEOTIDE SEQUENCE</scope>
    <source>
        <strain evidence="3">86-124</strain>
    </source>
</reference>
<feature type="compositionally biased region" description="Polar residues" evidence="1">
    <location>
        <begin position="1"/>
        <end position="18"/>
    </location>
</feature>
<dbReference type="AlphaFoldDB" id="A0A2W1I157"/>
<evidence type="ECO:0000313" key="4">
    <source>
        <dbReference type="Proteomes" id="UP000245464"/>
    </source>
</evidence>
<keyword evidence="5" id="KW-1185">Reference proteome</keyword>
<evidence type="ECO:0000313" key="2">
    <source>
        <dbReference type="EMBL" id="KAF7570935.1"/>
    </source>
</evidence>
<dbReference type="Proteomes" id="UP000249757">
    <property type="component" value="Unassembled WGS sequence"/>
</dbReference>
<dbReference type="EMBL" id="NQIK02000005">
    <property type="protein sequence ID" value="KAF7570935.1"/>
    <property type="molecule type" value="Genomic_DNA"/>
</dbReference>
<reference evidence="5" key="4">
    <citation type="journal article" date="2022" name="Microb. Genom.">
        <title>A global pangenome for the wheat fungal pathogen Pyrenophora tritici-repentis and prediction of effector protein structural homology.</title>
        <authorList>
            <person name="Moolhuijzen P.M."/>
            <person name="See P.T."/>
            <person name="Shi G."/>
            <person name="Powell H.R."/>
            <person name="Cockram J."/>
            <person name="Jorgensen L.N."/>
            <person name="Benslimane H."/>
            <person name="Strelkov S.E."/>
            <person name="Turner J."/>
            <person name="Liu Z."/>
            <person name="Moffat C.S."/>
        </authorList>
    </citation>
    <scope>NUCLEOTIDE SEQUENCE [LARGE SCALE GENOMIC DNA]</scope>
</reference>
<dbReference type="Proteomes" id="UP000245464">
    <property type="component" value="Chromosome 5"/>
</dbReference>
<feature type="region of interest" description="Disordered" evidence="1">
    <location>
        <begin position="64"/>
        <end position="85"/>
    </location>
</feature>
<feature type="region of interest" description="Disordered" evidence="1">
    <location>
        <begin position="1"/>
        <end position="45"/>
    </location>
</feature>